<dbReference type="AlphaFoldDB" id="A0A2I1HKM3"/>
<evidence type="ECO:0000313" key="2">
    <source>
        <dbReference type="Proteomes" id="UP000234323"/>
    </source>
</evidence>
<evidence type="ECO:0000313" key="1">
    <source>
        <dbReference type="EMBL" id="PKY59436.1"/>
    </source>
</evidence>
<dbReference type="EMBL" id="LLXI01003564">
    <property type="protein sequence ID" value="PKY59436.1"/>
    <property type="molecule type" value="Genomic_DNA"/>
</dbReference>
<gene>
    <name evidence="1" type="ORF">RhiirA4_482187</name>
</gene>
<proteinExistence type="predicted"/>
<sequence>MIMLKSSKYINKLNLIELSHYGRGFIGVDNNIWVVYSNYLFHWNSDTLQLKFNYSLGFMTRKFNREGTNIKVELYVSMIFNDEDTENDSKSKFFLYEYNSKSMEAFEIKNYYNDTLTFPDMENIRSLISIERENINDVTDILITIIKSINEEET</sequence>
<protein>
    <submittedName>
        <fullName evidence="1">Uncharacterized protein</fullName>
    </submittedName>
</protein>
<keyword evidence="2" id="KW-1185">Reference proteome</keyword>
<name>A0A2I1HKM3_9GLOM</name>
<organism evidence="1 2">
    <name type="scientific">Rhizophagus irregularis</name>
    <dbReference type="NCBI Taxonomy" id="588596"/>
    <lineage>
        <taxon>Eukaryota</taxon>
        <taxon>Fungi</taxon>
        <taxon>Fungi incertae sedis</taxon>
        <taxon>Mucoromycota</taxon>
        <taxon>Glomeromycotina</taxon>
        <taxon>Glomeromycetes</taxon>
        <taxon>Glomerales</taxon>
        <taxon>Glomeraceae</taxon>
        <taxon>Rhizophagus</taxon>
    </lineage>
</organism>
<reference evidence="1 2" key="1">
    <citation type="submission" date="2015-10" db="EMBL/GenBank/DDBJ databases">
        <title>Genome analyses suggest a sexual origin of heterokaryosis in a supposedly ancient asexual fungus.</title>
        <authorList>
            <person name="Ropars J."/>
            <person name="Sedzielewska K."/>
            <person name="Noel J."/>
            <person name="Charron P."/>
            <person name="Farinelli L."/>
            <person name="Marton T."/>
            <person name="Kruger M."/>
            <person name="Pelin A."/>
            <person name="Brachmann A."/>
            <person name="Corradi N."/>
        </authorList>
    </citation>
    <scope>NUCLEOTIDE SEQUENCE [LARGE SCALE GENOMIC DNA]</scope>
    <source>
        <strain evidence="1 2">A4</strain>
    </source>
</reference>
<accession>A0A2I1HKM3</accession>
<dbReference type="Proteomes" id="UP000234323">
    <property type="component" value="Unassembled WGS sequence"/>
</dbReference>
<comment type="caution">
    <text evidence="1">The sequence shown here is derived from an EMBL/GenBank/DDBJ whole genome shotgun (WGS) entry which is preliminary data.</text>
</comment>